<evidence type="ECO:0000256" key="3">
    <source>
        <dbReference type="SAM" id="MobiDB-lite"/>
    </source>
</evidence>
<dbReference type="PANTHER" id="PTHR45733">
    <property type="entry name" value="FORMIN-J"/>
    <property type="match status" value="1"/>
</dbReference>
<feature type="compositionally biased region" description="Low complexity" evidence="3">
    <location>
        <begin position="1216"/>
        <end position="1226"/>
    </location>
</feature>
<dbReference type="InterPro" id="IPR042201">
    <property type="entry name" value="FH2_Formin_sf"/>
</dbReference>
<dbReference type="Gene3D" id="1.20.58.2220">
    <property type="entry name" value="Formin, FH2 domain"/>
    <property type="match status" value="2"/>
</dbReference>
<evidence type="ECO:0000313" key="5">
    <source>
        <dbReference type="EMBL" id="PRW33313.1"/>
    </source>
</evidence>
<evidence type="ECO:0000313" key="6">
    <source>
        <dbReference type="Proteomes" id="UP000239899"/>
    </source>
</evidence>
<feature type="compositionally biased region" description="Low complexity" evidence="3">
    <location>
        <begin position="1090"/>
        <end position="1109"/>
    </location>
</feature>
<feature type="compositionally biased region" description="Pro residues" evidence="3">
    <location>
        <begin position="709"/>
        <end position="720"/>
    </location>
</feature>
<dbReference type="PROSITE" id="PS51444">
    <property type="entry name" value="FH2"/>
    <property type="match status" value="1"/>
</dbReference>
<comment type="similarity">
    <text evidence="1">Belongs to the formin-like family. Class-II subfamily.</text>
</comment>
<evidence type="ECO:0000259" key="4">
    <source>
        <dbReference type="PROSITE" id="PS51444"/>
    </source>
</evidence>
<feature type="compositionally biased region" description="Low complexity" evidence="3">
    <location>
        <begin position="485"/>
        <end position="512"/>
    </location>
</feature>
<reference evidence="5 6" key="1">
    <citation type="journal article" date="2018" name="Plant J.">
        <title>Genome sequences of Chlorella sorokiniana UTEX 1602 and Micractinium conductrix SAG 241.80: implications to maltose excretion by a green alga.</title>
        <authorList>
            <person name="Arriola M.B."/>
            <person name="Velmurugan N."/>
            <person name="Zhang Y."/>
            <person name="Plunkett M.H."/>
            <person name="Hondzo H."/>
            <person name="Barney B.M."/>
        </authorList>
    </citation>
    <scope>NUCLEOTIDE SEQUENCE [LARGE SCALE GENOMIC DNA]</scope>
    <source>
        <strain evidence="6">UTEX 1602</strain>
    </source>
</reference>
<dbReference type="InterPro" id="IPR051144">
    <property type="entry name" value="Formin_homology_domain"/>
</dbReference>
<evidence type="ECO:0000256" key="2">
    <source>
        <dbReference type="RuleBase" id="RU361260"/>
    </source>
</evidence>
<evidence type="ECO:0000256" key="1">
    <source>
        <dbReference type="ARBA" id="ARBA00006468"/>
    </source>
</evidence>
<dbReference type="Gene3D" id="3.90.190.10">
    <property type="entry name" value="Protein tyrosine phosphatase superfamily"/>
    <property type="match status" value="1"/>
</dbReference>
<comment type="caution">
    <text evidence="5">The sequence shown here is derived from an EMBL/GenBank/DDBJ whole genome shotgun (WGS) entry which is preliminary data.</text>
</comment>
<keyword evidence="6" id="KW-1185">Reference proteome</keyword>
<dbReference type="InterPro" id="IPR015425">
    <property type="entry name" value="FH2_Formin"/>
</dbReference>
<dbReference type="InterPro" id="IPR029021">
    <property type="entry name" value="Prot-tyrosine_phosphatase-like"/>
</dbReference>
<gene>
    <name evidence="5" type="ORF">C2E21_7846</name>
</gene>
<protein>
    <recommendedName>
        <fullName evidence="2">Formin-like protein</fullName>
    </recommendedName>
</protein>
<feature type="compositionally biased region" description="Low complexity" evidence="3">
    <location>
        <begin position="1259"/>
        <end position="1288"/>
    </location>
</feature>
<feature type="compositionally biased region" description="Low complexity" evidence="3">
    <location>
        <begin position="637"/>
        <end position="682"/>
    </location>
</feature>
<feature type="region of interest" description="Disordered" evidence="3">
    <location>
        <begin position="1213"/>
        <end position="1288"/>
    </location>
</feature>
<feature type="compositionally biased region" description="Pro residues" evidence="3">
    <location>
        <begin position="749"/>
        <end position="772"/>
    </location>
</feature>
<organism evidence="5 6">
    <name type="scientific">Chlorella sorokiniana</name>
    <name type="common">Freshwater green alga</name>
    <dbReference type="NCBI Taxonomy" id="3076"/>
    <lineage>
        <taxon>Eukaryota</taxon>
        <taxon>Viridiplantae</taxon>
        <taxon>Chlorophyta</taxon>
        <taxon>core chlorophytes</taxon>
        <taxon>Trebouxiophyceae</taxon>
        <taxon>Chlorellales</taxon>
        <taxon>Chlorellaceae</taxon>
        <taxon>Chlorella clade</taxon>
        <taxon>Chlorella</taxon>
    </lineage>
</organism>
<dbReference type="Pfam" id="PF02181">
    <property type="entry name" value="FH2"/>
    <property type="match status" value="1"/>
</dbReference>
<dbReference type="Proteomes" id="UP000239899">
    <property type="component" value="Unassembled WGS sequence"/>
</dbReference>
<dbReference type="PANTHER" id="PTHR45733:SF8">
    <property type="entry name" value="FORMIN-J"/>
    <property type="match status" value="1"/>
</dbReference>
<feature type="region of interest" description="Disordered" evidence="3">
    <location>
        <begin position="472"/>
        <end position="561"/>
    </location>
</feature>
<dbReference type="EMBL" id="LHPG02000017">
    <property type="protein sequence ID" value="PRW33313.1"/>
    <property type="molecule type" value="Genomic_DNA"/>
</dbReference>
<feature type="domain" description="FH2" evidence="4">
    <location>
        <begin position="817"/>
        <end position="1375"/>
    </location>
</feature>
<dbReference type="SMART" id="SM00498">
    <property type="entry name" value="FH2"/>
    <property type="match status" value="1"/>
</dbReference>
<dbReference type="OrthoDB" id="512325at2759"/>
<dbReference type="STRING" id="3076.A0A2P6TGS1"/>
<feature type="compositionally biased region" description="Gly residues" evidence="3">
    <location>
        <begin position="1227"/>
        <end position="1236"/>
    </location>
</feature>
<feature type="compositionally biased region" description="Low complexity" evidence="3">
    <location>
        <begin position="732"/>
        <end position="748"/>
    </location>
</feature>
<feature type="region of interest" description="Disordered" evidence="3">
    <location>
        <begin position="1067"/>
        <end position="1109"/>
    </location>
</feature>
<feature type="compositionally biased region" description="Pro residues" evidence="3">
    <location>
        <begin position="781"/>
        <end position="803"/>
    </location>
</feature>
<sequence>MDWLSRQLWAAPAQSARPYYLTERVLACVYEEDRESWNKSYRQTFLSDAYKQYLQTAAQELRTIRNGPGGVLFCNLSPAWRNVEAYALFDNSTFELPMEIWEKPSGMGLCPLHILFLICSNIHSWLTLSPDNVVVLHARTCTGTERQLVHLVAACHLIFSVGCDNMHLALDMLPPLRPLGAASGKHSPRSAGGWAGMGGWGGSGGMHASDSNASLASEAGAGGGARSMRSRLLPGQMRLGECFYTLLHHEEELPATHGQPLLLRRIVCSRLGCFAELAPDSPARRQAPGQKLGPRTARTLLVVFQRGKQIWSQGASLAAVGDEDDVAAFEVNLAVKGDVTIAMWFTDHFAEWDPPALAYAFHTSFIDCSDGGVLRATARKLDVPGSSPAAAQYAEREGFFMDVILDASVPLDAVVADDDMATDVERLRDSWADLIEQNDGWLDYRPAPSEGAQMQDVIAQVKAVQGARLKPSQIPRGLTASRQGSFASSRVPSALSSQVSSATSSPHASRPPTVFGRPQRLVDGREVAEEEEGEQAADGSAGHRTASFEADGSSATEQQQVQQQAQQQVQQQAQQQVQQQAQQQAQHADQAQQEGRLERRDSIKAAIALVHIAAQSGSAAASPGQRLQIEPEGLEELPSQQVSPLPQQVPSAAAEQEASAQQAAAAGPAASAQQQTPQQRGAADADLAEQLPPGRPPPSPVSPLVLRKTPPPPPPLPPLSPGMRRVAGNQVPAAGPEQQQQGGATATSPKPPPPPPPLPGSAPPPPPPPPRGASPGRGGSAPPPPPPPPGGGARTPPPPPPPGGKRLLPSSPATPGPARRAPDAPKLRAFYWNKVPPQPNTLWTDIAPVGDLPHPYSGALTRLFELRDSRPATPASAARRERSAAVVKVIPLSRANNISIMLHSFAGFTGPEDIKAAVLSGSERLGVDHLALLLQIAPTMDEAKALKMYRGAFAELSPPEQFLLVMASVPRLVNKVQALIFRRQFEGLCGEALGGMETLRSACEQLRGSARLRRVLSTVLAAGNQLNAGTARGSAASLRLDSLLKLNDVKVTAAPAAALAAAAAAATSPRRSGDHRLAAEGQPQGGGSAGAAADGPAAQQANGTAAAAEAAPPPVKTLLEFVAWVVLQQEAAESSSSSSSTAPSSIRSSGSAAAEALGRAVRSGFLAQQLPDLALAVRRMQTDVADSLRGLEDGMKNLHQEFDFELEQQRLKAGISSEGAGSSSSACGGGGGGSSGGCVESSTSPRADRQAAFTSGLEAAAAAGGKQAQQADGQPPADGQQQAAADGQQPELPQFAAVLRDFLATAQQRQAELEAASRQTSALVAETVAWLGEPASEAEQAAVFELLFSFVAGFDHCAKRVHRLLSTAGAAGLPR</sequence>
<accession>A0A2P6TGS1</accession>
<feature type="region of interest" description="Disordered" evidence="3">
    <location>
        <begin position="635"/>
        <end position="823"/>
    </location>
</feature>
<dbReference type="SUPFAM" id="SSF101447">
    <property type="entry name" value="Formin homology 2 domain (FH2 domain)"/>
    <property type="match status" value="2"/>
</dbReference>
<proteinExistence type="inferred from homology"/>
<name>A0A2P6TGS1_CHLSO</name>